<name>A0A8J2PXT4_9HEXA</name>
<gene>
    <name evidence="2" type="ORF">AFUS01_LOCUS46587</name>
</gene>
<evidence type="ECO:0000256" key="1">
    <source>
        <dbReference type="SAM" id="MobiDB-lite"/>
    </source>
</evidence>
<reference evidence="2" key="1">
    <citation type="submission" date="2021-06" db="EMBL/GenBank/DDBJ databases">
        <authorList>
            <person name="Hodson N. C."/>
            <person name="Mongue J. A."/>
            <person name="Jaron S. K."/>
        </authorList>
    </citation>
    <scope>NUCLEOTIDE SEQUENCE</scope>
</reference>
<feature type="compositionally biased region" description="Basic and acidic residues" evidence="1">
    <location>
        <begin position="452"/>
        <end position="462"/>
    </location>
</feature>
<keyword evidence="3" id="KW-1185">Reference proteome</keyword>
<dbReference type="EMBL" id="CAJVCH010571426">
    <property type="protein sequence ID" value="CAG7837479.1"/>
    <property type="molecule type" value="Genomic_DNA"/>
</dbReference>
<dbReference type="AlphaFoldDB" id="A0A8J2PXT4"/>
<dbReference type="Proteomes" id="UP000708208">
    <property type="component" value="Unassembled WGS sequence"/>
</dbReference>
<comment type="caution">
    <text evidence="2">The sequence shown here is derived from an EMBL/GenBank/DDBJ whole genome shotgun (WGS) entry which is preliminary data.</text>
</comment>
<protein>
    <recommendedName>
        <fullName evidence="4">F-box domain-containing protein</fullName>
    </recommendedName>
</protein>
<evidence type="ECO:0000313" key="2">
    <source>
        <dbReference type="EMBL" id="CAG7837479.1"/>
    </source>
</evidence>
<evidence type="ECO:0008006" key="4">
    <source>
        <dbReference type="Google" id="ProtNLM"/>
    </source>
</evidence>
<accession>A0A8J2PXT4</accession>
<feature type="region of interest" description="Disordered" evidence="1">
    <location>
        <begin position="438"/>
        <end position="462"/>
    </location>
</feature>
<evidence type="ECO:0000313" key="3">
    <source>
        <dbReference type="Proteomes" id="UP000708208"/>
    </source>
</evidence>
<organism evidence="2 3">
    <name type="scientific">Allacma fusca</name>
    <dbReference type="NCBI Taxonomy" id="39272"/>
    <lineage>
        <taxon>Eukaryota</taxon>
        <taxon>Metazoa</taxon>
        <taxon>Ecdysozoa</taxon>
        <taxon>Arthropoda</taxon>
        <taxon>Hexapoda</taxon>
        <taxon>Collembola</taxon>
        <taxon>Symphypleona</taxon>
        <taxon>Sminthuridae</taxon>
        <taxon>Allacma</taxon>
    </lineage>
</organism>
<proteinExistence type="predicted"/>
<sequence>MEIPEGSFDNNGAQTALDSVEMTPCGQLHSLAHQIFLESLRNFKLIKVCRLVCRSWNTTVSKVMQGRASVTIIEDSVNRLKAFKKLILKREELNPLWPLPFKHINIIASNFADDCFNELINDYLSDTTITLTCSLVSKVRKNQFKAIYDFLVAHASRMVELNIEKAVCEWTSDLAQINMPGLKRVSLESTSDESVLRFIQSVILTSKSLEVIELVGDEPVIPIRMLAENKLETLRILNVSSDMPTADEWSILGRASKLPPLKELRWHIWECDINENFEKSAKHFAMLIQAVSESIEILNLNVIRVGLLPVLPKLREITLSCCECTMKEFCRSKFPSLERITLLKWLSSWRDPEEDFDTHPGVTSITVSLMNYDFCCWAMDDVQNFADEYLPQFLRNLRGQFPQIVELSILDVPRYKSNFFRDVHQFFPELKRLEVNGSTDFPSTYDEESDESSEKEKEKSSNTEHFSSFLDFRALESISLGDKVELTNHVIRNCLAMIPKLKFMEFYWNDCLSAQEVWDFLVDVNHIVIKSPPGSRKDYTLLKKLPNVYFAQ</sequence>